<organism evidence="2 3">
    <name type="scientific">Deinococcus marmoris</name>
    <dbReference type="NCBI Taxonomy" id="249408"/>
    <lineage>
        <taxon>Bacteria</taxon>
        <taxon>Thermotogati</taxon>
        <taxon>Deinococcota</taxon>
        <taxon>Deinococci</taxon>
        <taxon>Deinococcales</taxon>
        <taxon>Deinococcaceae</taxon>
        <taxon>Deinococcus</taxon>
    </lineage>
</organism>
<dbReference type="EMBL" id="MSTI01000036">
    <property type="protein sequence ID" value="OLV19327.1"/>
    <property type="molecule type" value="Genomic_DNA"/>
</dbReference>
<feature type="region of interest" description="Disordered" evidence="1">
    <location>
        <begin position="1"/>
        <end position="46"/>
    </location>
</feature>
<comment type="caution">
    <text evidence="2">The sequence shown here is derived from an EMBL/GenBank/DDBJ whole genome shotgun (WGS) entry which is preliminary data.</text>
</comment>
<name>A0A1U7P2C8_9DEIO</name>
<reference evidence="2 3" key="1">
    <citation type="submission" date="2017-01" db="EMBL/GenBank/DDBJ databases">
        <title>Genome Analysis of Deinococcus marmoris KOPRI26562.</title>
        <authorList>
            <person name="Kim J.H."/>
            <person name="Oh H.-M."/>
        </authorList>
    </citation>
    <scope>NUCLEOTIDE SEQUENCE [LARGE SCALE GENOMIC DNA]</scope>
    <source>
        <strain evidence="2 3">KOPRI26562</strain>
    </source>
</reference>
<sequence>MPSFPPGIVEMQRPDERRGGQPVQDTEKMARKNGGGVHPVEELHPA</sequence>
<keyword evidence="3" id="KW-1185">Reference proteome</keyword>
<proteinExistence type="predicted"/>
<evidence type="ECO:0000313" key="2">
    <source>
        <dbReference type="EMBL" id="OLV19327.1"/>
    </source>
</evidence>
<dbReference type="Proteomes" id="UP000186607">
    <property type="component" value="Unassembled WGS sequence"/>
</dbReference>
<protein>
    <submittedName>
        <fullName evidence="2">Uncharacterized protein</fullName>
    </submittedName>
</protein>
<gene>
    <name evidence="2" type="ORF">BOO71_0003163</name>
</gene>
<dbReference type="AlphaFoldDB" id="A0A1U7P2C8"/>
<evidence type="ECO:0000313" key="3">
    <source>
        <dbReference type="Proteomes" id="UP000186607"/>
    </source>
</evidence>
<accession>A0A1U7P2C8</accession>
<evidence type="ECO:0000256" key="1">
    <source>
        <dbReference type="SAM" id="MobiDB-lite"/>
    </source>
</evidence>
<feature type="compositionally biased region" description="Basic and acidic residues" evidence="1">
    <location>
        <begin position="12"/>
        <end position="30"/>
    </location>
</feature>